<keyword evidence="1" id="KW-0863">Zinc-finger</keyword>
<evidence type="ECO:0000256" key="2">
    <source>
        <dbReference type="SAM" id="MobiDB-lite"/>
    </source>
</evidence>
<dbReference type="PROSITE" id="PS50158">
    <property type="entry name" value="ZF_CCHC"/>
    <property type="match status" value="1"/>
</dbReference>
<evidence type="ECO:0000256" key="1">
    <source>
        <dbReference type="PROSITE-ProRule" id="PRU00047"/>
    </source>
</evidence>
<feature type="compositionally biased region" description="Low complexity" evidence="2">
    <location>
        <begin position="557"/>
        <end position="582"/>
    </location>
</feature>
<feature type="region of interest" description="Disordered" evidence="2">
    <location>
        <begin position="227"/>
        <end position="264"/>
    </location>
</feature>
<evidence type="ECO:0000313" key="5">
    <source>
        <dbReference type="Proteomes" id="UP000565441"/>
    </source>
</evidence>
<comment type="caution">
    <text evidence="4">The sequence shown here is derived from an EMBL/GenBank/DDBJ whole genome shotgun (WGS) entry which is preliminary data.</text>
</comment>
<keyword evidence="1" id="KW-0479">Metal-binding</keyword>
<feature type="compositionally biased region" description="Low complexity" evidence="2">
    <location>
        <begin position="238"/>
        <end position="256"/>
    </location>
</feature>
<proteinExistence type="predicted"/>
<dbReference type="AlphaFoldDB" id="A0A8H5HID8"/>
<evidence type="ECO:0000259" key="3">
    <source>
        <dbReference type="PROSITE" id="PS50158"/>
    </source>
</evidence>
<dbReference type="OrthoDB" id="3025757at2759"/>
<keyword evidence="5" id="KW-1185">Reference proteome</keyword>
<feature type="compositionally biased region" description="Polar residues" evidence="2">
    <location>
        <begin position="547"/>
        <end position="556"/>
    </location>
</feature>
<gene>
    <name evidence="4" type="ORF">D9615_003634</name>
</gene>
<sequence>MTDQDQGHVQPDHSTSFGSHPPNRRIVSASSVPRISRGSWPDPALPQSLAVNSTPTSPYFSQTQFMPQSSSQVNNIHVPPYPSQTPVRSLSASVPLLKPPSSFTGYSGLGPPTLHMPNRNPHAIIPSPAPPSSAGLSYVSSIHLPMLQNPVPTPVPVLNSPSVLSLPSHTHSPPFSIAPPHSPIAPVPLRAIPFHDLNRIMSPSFHTPLAPAPPYFPHQFNPVQHPPASPLNFNRSFSHTNNRSRSLSRSPHHPSSPQFPIRPASLPRLSPISPILHQLPYSPPAAQVVPITPLTVPNALPTRPISTYTKPDFPSLSSIPILSSASDWTKWHSAVIQVIEATGLFGHIADVLPTNYVLDPTAYPSLPPVIDRANFTSQELEEYKAWWTQDDIVSFVLVGKLGPTPLSLIPPKRNAWGNPQRTARDILRILRTKYGVFDASSAALVREFVLSKKVIGSDVSSYVDLWRRAVLQVEGTHWDFSSFEKIQRFADGLPRTYEYGSLRVLIREGFNSHPPHGVISFHDASQAALNIELASRRLSASHGPNLRRSQPSSTAVTSNPTSQNPSTTSLADAPGPTAPATRPRCSNCGALGHVAGNCWEPGGGDVGGRDRYLAANPPRPRAHVATAPDTLLDPIVESTESEIESAPAPIDSYTTSDAPPINFSDSALYLDFAQAASPIVLASLADRFNAILDSGCTVHIIRDRSFFWTYDTTLAVPVGTANCGTLETLAKGEVRFRVLIDGVEQIIALKDCLHAPDVPVNLLSVGSMTEKNIRLVFEKNWSVDSRSFVWTSSYLRRLSMSLILSHLSFFPPFNNRTLIFSSLALMLLPIYGTVDLDIWVLTIPGLSLPSRTDYATSIKDRDERLVRLRAARASRSGVVHPQQTLPAIVDFLSILSSQKFDSPEDDLVLHELEAIAFYKSLAAHPHPLRRRNTPLTFNLDQPPATYEET</sequence>
<dbReference type="EMBL" id="JAACJP010000006">
    <property type="protein sequence ID" value="KAF5383864.1"/>
    <property type="molecule type" value="Genomic_DNA"/>
</dbReference>
<dbReference type="Proteomes" id="UP000565441">
    <property type="component" value="Unassembled WGS sequence"/>
</dbReference>
<feature type="domain" description="CCHC-type" evidence="3">
    <location>
        <begin position="584"/>
        <end position="598"/>
    </location>
</feature>
<reference evidence="4 5" key="1">
    <citation type="journal article" date="2020" name="ISME J.">
        <title>Uncovering the hidden diversity of litter-decomposition mechanisms in mushroom-forming fungi.</title>
        <authorList>
            <person name="Floudas D."/>
            <person name="Bentzer J."/>
            <person name="Ahren D."/>
            <person name="Johansson T."/>
            <person name="Persson P."/>
            <person name="Tunlid A."/>
        </authorList>
    </citation>
    <scope>NUCLEOTIDE SEQUENCE [LARGE SCALE GENOMIC DNA]</scope>
    <source>
        <strain evidence="4 5">CBS 661.87</strain>
    </source>
</reference>
<dbReference type="Pfam" id="PF22936">
    <property type="entry name" value="Pol_BBD"/>
    <property type="match status" value="1"/>
</dbReference>
<feature type="region of interest" description="Disordered" evidence="2">
    <location>
        <begin position="540"/>
        <end position="582"/>
    </location>
</feature>
<protein>
    <recommendedName>
        <fullName evidence="3">CCHC-type domain-containing protein</fullName>
    </recommendedName>
</protein>
<organism evidence="4 5">
    <name type="scientific">Tricholomella constricta</name>
    <dbReference type="NCBI Taxonomy" id="117010"/>
    <lineage>
        <taxon>Eukaryota</taxon>
        <taxon>Fungi</taxon>
        <taxon>Dikarya</taxon>
        <taxon>Basidiomycota</taxon>
        <taxon>Agaricomycotina</taxon>
        <taxon>Agaricomycetes</taxon>
        <taxon>Agaricomycetidae</taxon>
        <taxon>Agaricales</taxon>
        <taxon>Tricholomatineae</taxon>
        <taxon>Lyophyllaceae</taxon>
        <taxon>Tricholomella</taxon>
    </lineage>
</organism>
<evidence type="ECO:0000313" key="4">
    <source>
        <dbReference type="EMBL" id="KAF5383864.1"/>
    </source>
</evidence>
<dbReference type="InterPro" id="IPR001878">
    <property type="entry name" value="Znf_CCHC"/>
</dbReference>
<dbReference type="GO" id="GO:0003676">
    <property type="term" value="F:nucleic acid binding"/>
    <property type="evidence" value="ECO:0007669"/>
    <property type="project" value="InterPro"/>
</dbReference>
<dbReference type="GO" id="GO:0008270">
    <property type="term" value="F:zinc ion binding"/>
    <property type="evidence" value="ECO:0007669"/>
    <property type="project" value="UniProtKB-KW"/>
</dbReference>
<keyword evidence="1" id="KW-0862">Zinc</keyword>
<feature type="region of interest" description="Disordered" evidence="2">
    <location>
        <begin position="1"/>
        <end position="56"/>
    </location>
</feature>
<accession>A0A8H5HID8</accession>
<dbReference type="InterPro" id="IPR054722">
    <property type="entry name" value="PolX-like_BBD"/>
</dbReference>
<name>A0A8H5HID8_9AGAR</name>